<gene>
    <name evidence="2" type="ORF">ORPV_892</name>
</gene>
<dbReference type="RefSeq" id="YP_009449098.1">
    <property type="nucleotide sequence ID" value="NC_036594.1"/>
</dbReference>
<evidence type="ECO:0000313" key="2">
    <source>
        <dbReference type="EMBL" id="SNW62796.1"/>
    </source>
</evidence>
<keyword evidence="1" id="KW-1133">Transmembrane helix</keyword>
<reference evidence="2" key="1">
    <citation type="submission" date="2017-08" db="EMBL/GenBank/DDBJ databases">
        <authorList>
            <consortium name="Urmite Genomes"/>
        </authorList>
    </citation>
    <scope>NUCLEOTIDE SEQUENCE [LARGE SCALE GENOMIC DNA]</scope>
    <source>
        <strain evidence="2">IHUMI-LCC2</strain>
    </source>
</reference>
<keyword evidence="1" id="KW-0472">Membrane</keyword>
<dbReference type="Proteomes" id="UP000236316">
    <property type="component" value="Segment"/>
</dbReference>
<sequence length="251" mass="28331">MDNREELYTSINSLIGKLQLLFSKDYNVTVLPPHNNDQRNEHSTLYNSSYNNYIFYGDTIVHNKCKKENIKNSSEDDSTNKVLGTVIVASATVAATWVFSKDGYVKLLRSGVSRDLQNIKDKSTSFLLNSNALESYREIDKAIEQCSRWLQKYTNRTRWNFLNKVGLFVSTLILGVGVFFSSPIVVSTACLGGLGSGCYMLWNKLDEVGEHSKLEEIGLYNNSLYSLYQISGNLQNSYNVNENMYASAPSM</sequence>
<protein>
    <submittedName>
        <fullName evidence="2">Transmembrane domain-containing protein</fullName>
    </submittedName>
</protein>
<dbReference type="GeneID" id="35382730"/>
<organism evidence="2">
    <name type="scientific">Orpheovirus IHUMI-LCC2</name>
    <dbReference type="NCBI Taxonomy" id="2023057"/>
    <lineage>
        <taxon>Viruses</taxon>
        <taxon>Varidnaviria</taxon>
        <taxon>Bamfordvirae</taxon>
        <taxon>Nucleocytoviricota</taxon>
        <taxon>Megaviricetes</taxon>
        <taxon>Pimascovirales</taxon>
        <taxon>Ocovirineae</taxon>
        <taxon>Orpheoviridae</taxon>
        <taxon>Alphaorpheovirus</taxon>
        <taxon>Alphaorpheovirus massiliense</taxon>
    </lineage>
</organism>
<keyword evidence="1 2" id="KW-0812">Transmembrane</keyword>
<evidence type="ECO:0000313" key="3">
    <source>
        <dbReference type="Proteomes" id="UP000236316"/>
    </source>
</evidence>
<dbReference type="KEGG" id="vg:35382730"/>
<accession>A0A2I2L5J9</accession>
<dbReference type="EMBL" id="LT906555">
    <property type="protein sequence ID" value="SNW62796.1"/>
    <property type="molecule type" value="Genomic_DNA"/>
</dbReference>
<name>A0A2I2L5J9_9VIRU</name>
<evidence type="ECO:0000256" key="1">
    <source>
        <dbReference type="SAM" id="Phobius"/>
    </source>
</evidence>
<proteinExistence type="predicted"/>
<keyword evidence="3" id="KW-1185">Reference proteome</keyword>
<feature type="transmembrane region" description="Helical" evidence="1">
    <location>
        <begin position="161"/>
        <end position="178"/>
    </location>
</feature>